<dbReference type="InterPro" id="IPR036388">
    <property type="entry name" value="WH-like_DNA-bd_sf"/>
</dbReference>
<organism evidence="2 3">
    <name type="scientific">Archaeoglobus fulgidus DSM 8774</name>
    <dbReference type="NCBI Taxonomy" id="1344584"/>
    <lineage>
        <taxon>Archaea</taxon>
        <taxon>Methanobacteriati</taxon>
        <taxon>Methanobacteriota</taxon>
        <taxon>Archaeoglobi</taxon>
        <taxon>Archaeoglobales</taxon>
        <taxon>Archaeoglobaceae</taxon>
        <taxon>Archaeoglobus</taxon>
    </lineage>
</organism>
<dbReference type="Proteomes" id="UP000028501">
    <property type="component" value="Chromosome"/>
</dbReference>
<reference evidence="2 3" key="1">
    <citation type="submission" date="2013-07" db="EMBL/GenBank/DDBJ databases">
        <title>Genome of Archaeoglobus fulgidus.</title>
        <authorList>
            <person name="Fiebig A."/>
            <person name="Birkeland N.-K."/>
        </authorList>
    </citation>
    <scope>NUCLEOTIDE SEQUENCE [LARGE SCALE GENOMIC DNA]</scope>
    <source>
        <strain evidence="2 3">DSM 8774</strain>
    </source>
</reference>
<evidence type="ECO:0000313" key="3">
    <source>
        <dbReference type="Proteomes" id="UP000028501"/>
    </source>
</evidence>
<dbReference type="KEGG" id="afg:AFULGI_00013690"/>
<gene>
    <name evidence="2" type="ORF">AFULGI_00013690</name>
</gene>
<dbReference type="PANTHER" id="PTHR34293:SF1">
    <property type="entry name" value="HTH-TYPE TRANSCRIPTIONAL REGULATOR TRMBL2"/>
    <property type="match status" value="1"/>
</dbReference>
<dbReference type="CDD" id="cd00090">
    <property type="entry name" value="HTH_ARSR"/>
    <property type="match status" value="1"/>
</dbReference>
<dbReference type="InterPro" id="IPR002831">
    <property type="entry name" value="Tscrpt_reg_TrmB_N"/>
</dbReference>
<proteinExistence type="predicted"/>
<dbReference type="InterPro" id="IPR051797">
    <property type="entry name" value="TrmB-like"/>
</dbReference>
<dbReference type="EMBL" id="CP006577">
    <property type="protein sequence ID" value="AIG98140.1"/>
    <property type="molecule type" value="Genomic_DNA"/>
</dbReference>
<evidence type="ECO:0000313" key="2">
    <source>
        <dbReference type="EMBL" id="AIG98140.1"/>
    </source>
</evidence>
<dbReference type="PANTHER" id="PTHR34293">
    <property type="entry name" value="HTH-TYPE TRANSCRIPTIONAL REGULATOR TRMBL2"/>
    <property type="match status" value="1"/>
</dbReference>
<dbReference type="AlphaFoldDB" id="A0A075WCM1"/>
<dbReference type="GeneID" id="24794873"/>
<feature type="domain" description="Transcription regulator TrmB N-terminal" evidence="1">
    <location>
        <begin position="26"/>
        <end position="100"/>
    </location>
</feature>
<dbReference type="Gene3D" id="1.10.10.10">
    <property type="entry name" value="Winged helix-like DNA-binding domain superfamily/Winged helix DNA-binding domain"/>
    <property type="match status" value="1"/>
</dbReference>
<sequence length="139" mass="16092">MKETDGEAREIEKLLEGNEPTFEYLLKCIFKLTTSEIEVYFALHKNPGVGVDELAEMLGKDRSGVYRSLQTLLEKGLVSREYRILKQGGYKYLYVPLPLEELKKRLKLALEKWFAKLNCVIDAFNLDMPLRGEDICKSR</sequence>
<dbReference type="InterPro" id="IPR036390">
    <property type="entry name" value="WH_DNA-bd_sf"/>
</dbReference>
<name>A0A075WCM1_ARCFL</name>
<evidence type="ECO:0000259" key="1">
    <source>
        <dbReference type="Pfam" id="PF01978"/>
    </source>
</evidence>
<dbReference type="Pfam" id="PF01978">
    <property type="entry name" value="TrmB"/>
    <property type="match status" value="1"/>
</dbReference>
<dbReference type="RefSeq" id="WP_048095614.1">
    <property type="nucleotide sequence ID" value="NZ_CP006577.1"/>
</dbReference>
<dbReference type="InterPro" id="IPR011991">
    <property type="entry name" value="ArsR-like_HTH"/>
</dbReference>
<dbReference type="HOGENOM" id="CLU_140786_1_0_2"/>
<dbReference type="SUPFAM" id="SSF46785">
    <property type="entry name" value="Winged helix' DNA-binding domain"/>
    <property type="match status" value="1"/>
</dbReference>
<protein>
    <submittedName>
        <fullName evidence="2">Putative transcriptional regulator</fullName>
    </submittedName>
</protein>
<accession>A0A075WCM1</accession>